<sequence length="148" mass="16576">MTDERQVAARLAAHAEMIDVRMVQASFEHQEFPDPGTIDYELHISPEARMDDSSSALVTSAKFIVDMKQDSDGETIDIAHIEFVFAGMYKMIDKIHVEDEEVKAFANTTGVFALYPYAREYVQDVTSRLGLPSLTLGLYKIPTDGPDQ</sequence>
<evidence type="ECO:0000256" key="1">
    <source>
        <dbReference type="ARBA" id="ARBA00009990"/>
    </source>
</evidence>
<dbReference type="InterPro" id="IPR035958">
    <property type="entry name" value="SecB-like_sf"/>
</dbReference>
<gene>
    <name evidence="2" type="ORF">NUH22_06160</name>
</gene>
<accession>A0AA95BSM0</accession>
<dbReference type="Pfam" id="PF02556">
    <property type="entry name" value="SecB"/>
    <property type="match status" value="1"/>
</dbReference>
<dbReference type="EMBL" id="CP102487">
    <property type="protein sequence ID" value="UUX60194.1"/>
    <property type="molecule type" value="Genomic_DNA"/>
</dbReference>
<dbReference type="GO" id="GO:0015031">
    <property type="term" value="P:protein transport"/>
    <property type="evidence" value="ECO:0007669"/>
    <property type="project" value="InterPro"/>
</dbReference>
<dbReference type="Proteomes" id="UP001060018">
    <property type="component" value="Chromosome"/>
</dbReference>
<protein>
    <submittedName>
        <fullName evidence="2">Protein-export chaperone SecB</fullName>
    </submittedName>
</protein>
<name>A0AA95BSM0_9MICC</name>
<dbReference type="RefSeq" id="WP_257746179.1">
    <property type="nucleotide sequence ID" value="NZ_CP102487.1"/>
</dbReference>
<organism evidence="2 3">
    <name type="scientific">Glutamicibacter halophytocola</name>
    <dbReference type="NCBI Taxonomy" id="1933880"/>
    <lineage>
        <taxon>Bacteria</taxon>
        <taxon>Bacillati</taxon>
        <taxon>Actinomycetota</taxon>
        <taxon>Actinomycetes</taxon>
        <taxon>Micrococcales</taxon>
        <taxon>Micrococcaceae</taxon>
        <taxon>Glutamicibacter</taxon>
    </lineage>
</organism>
<dbReference type="InterPro" id="IPR003708">
    <property type="entry name" value="SecB"/>
</dbReference>
<dbReference type="AlphaFoldDB" id="A0AA95BSM0"/>
<proteinExistence type="inferred from homology"/>
<dbReference type="SUPFAM" id="SSF54611">
    <property type="entry name" value="SecB-like"/>
    <property type="match status" value="1"/>
</dbReference>
<evidence type="ECO:0000313" key="3">
    <source>
        <dbReference type="Proteomes" id="UP001060018"/>
    </source>
</evidence>
<dbReference type="GO" id="GO:0051262">
    <property type="term" value="P:protein tetramerization"/>
    <property type="evidence" value="ECO:0007669"/>
    <property type="project" value="InterPro"/>
</dbReference>
<dbReference type="Gene3D" id="3.10.420.10">
    <property type="entry name" value="SecB-like"/>
    <property type="match status" value="1"/>
</dbReference>
<dbReference type="GO" id="GO:0051082">
    <property type="term" value="F:unfolded protein binding"/>
    <property type="evidence" value="ECO:0007669"/>
    <property type="project" value="InterPro"/>
</dbReference>
<comment type="similarity">
    <text evidence="1">Belongs to the SecB family.</text>
</comment>
<evidence type="ECO:0000313" key="2">
    <source>
        <dbReference type="EMBL" id="UUX60194.1"/>
    </source>
</evidence>
<reference evidence="2" key="1">
    <citation type="journal article" date="2022" name="Pest Manag. Sci.">
        <title>Glutamicibacter halophytocola-mediated host fitness of potato tuber moth on Solanaceae crops.</title>
        <authorList>
            <person name="Wang W."/>
            <person name="Xiao G."/>
            <person name="Du G."/>
            <person name="Chang L."/>
            <person name="Yang Y."/>
            <person name="Ye J."/>
            <person name="Chen B."/>
        </authorList>
    </citation>
    <scope>NUCLEOTIDE SEQUENCE</scope>
    <source>
        <strain evidence="2">S2</strain>
    </source>
</reference>